<organism evidence="1 2">
    <name type="scientific">Zarea fungicola</name>
    <dbReference type="NCBI Taxonomy" id="93591"/>
    <lineage>
        <taxon>Eukaryota</taxon>
        <taxon>Fungi</taxon>
        <taxon>Dikarya</taxon>
        <taxon>Ascomycota</taxon>
        <taxon>Pezizomycotina</taxon>
        <taxon>Sordariomycetes</taxon>
        <taxon>Hypocreomycetidae</taxon>
        <taxon>Hypocreales</taxon>
        <taxon>Cordycipitaceae</taxon>
        <taxon>Zarea</taxon>
    </lineage>
</organism>
<name>A0ACC1NLF9_9HYPO</name>
<protein>
    <submittedName>
        <fullName evidence="1">Uncharacterized protein</fullName>
    </submittedName>
</protein>
<gene>
    <name evidence="1" type="ORF">NQ176_g3065</name>
</gene>
<dbReference type="Proteomes" id="UP001143910">
    <property type="component" value="Unassembled WGS sequence"/>
</dbReference>
<sequence length="291" mass="32366">MTTAQADNHWYSPARNFRTSARLHLQHYLFQNTVGYLLEPTVEKGLSSSTRAPRIADIGCGNGVWLTELHSHFAKNNISAQLDGFDINTINFPDAAHLPGTIRLRKLDVLANPMPVELIGIYDVVHIRAFVSILGSDPTPAVAVASKLLKPGGYLQWEESRASDFIVESPSQAPKTACDTISNILKSSQAARGVNYDWVDSLDTHLDKLGFQNITLLRHEKRKQDLKAWTEDYLLVWEELAVYLPPKAEVPDAPLSRDTWIDLFANAVKETERGVVVHQNAIVTCIGKKAT</sequence>
<proteinExistence type="predicted"/>
<dbReference type="EMBL" id="JANJQO010000255">
    <property type="protein sequence ID" value="KAJ2979744.1"/>
    <property type="molecule type" value="Genomic_DNA"/>
</dbReference>
<accession>A0ACC1NLF9</accession>
<keyword evidence="2" id="KW-1185">Reference proteome</keyword>
<evidence type="ECO:0000313" key="1">
    <source>
        <dbReference type="EMBL" id="KAJ2979744.1"/>
    </source>
</evidence>
<evidence type="ECO:0000313" key="2">
    <source>
        <dbReference type="Proteomes" id="UP001143910"/>
    </source>
</evidence>
<comment type="caution">
    <text evidence="1">The sequence shown here is derived from an EMBL/GenBank/DDBJ whole genome shotgun (WGS) entry which is preliminary data.</text>
</comment>
<reference evidence="1" key="1">
    <citation type="submission" date="2022-08" db="EMBL/GenBank/DDBJ databases">
        <title>Genome Sequence of Lecanicillium fungicola.</title>
        <authorList>
            <person name="Buettner E."/>
        </authorList>
    </citation>
    <scope>NUCLEOTIDE SEQUENCE</scope>
    <source>
        <strain evidence="1">Babe33</strain>
    </source>
</reference>